<dbReference type="Proteomes" id="UP001464891">
    <property type="component" value="Unassembled WGS sequence"/>
</dbReference>
<evidence type="ECO:0000313" key="2">
    <source>
        <dbReference type="EMBL" id="MEP0821119.1"/>
    </source>
</evidence>
<reference evidence="2 3" key="1">
    <citation type="submission" date="2022-04" db="EMBL/GenBank/DDBJ databases">
        <title>Positive selection, recombination, and allopatry shape intraspecific diversity of widespread and dominant cyanobacteria.</title>
        <authorList>
            <person name="Wei J."/>
            <person name="Shu W."/>
            <person name="Hu C."/>
        </authorList>
    </citation>
    <scope>NUCLEOTIDE SEQUENCE [LARGE SCALE GENOMIC DNA]</scope>
    <source>
        <strain evidence="2 3">GB2-A4</strain>
    </source>
</reference>
<name>A0ABV0JHK9_9CYAN</name>
<evidence type="ECO:0000259" key="1">
    <source>
        <dbReference type="Pfam" id="PF22481"/>
    </source>
</evidence>
<feature type="domain" description="DUF6985" evidence="1">
    <location>
        <begin position="76"/>
        <end position="187"/>
    </location>
</feature>
<accession>A0ABV0JHK9</accession>
<organism evidence="2 3">
    <name type="scientific">Trichocoleus desertorum GB2-A4</name>
    <dbReference type="NCBI Taxonomy" id="2933944"/>
    <lineage>
        <taxon>Bacteria</taxon>
        <taxon>Bacillati</taxon>
        <taxon>Cyanobacteriota</taxon>
        <taxon>Cyanophyceae</taxon>
        <taxon>Leptolyngbyales</taxon>
        <taxon>Trichocoleusaceae</taxon>
        <taxon>Trichocoleus</taxon>
    </lineage>
</organism>
<comment type="caution">
    <text evidence="2">The sequence shown here is derived from an EMBL/GenBank/DDBJ whole genome shotgun (WGS) entry which is preliminary data.</text>
</comment>
<dbReference type="EMBL" id="JAMPKM010000072">
    <property type="protein sequence ID" value="MEP0821119.1"/>
    <property type="molecule type" value="Genomic_DNA"/>
</dbReference>
<protein>
    <recommendedName>
        <fullName evidence="1">DUF6985 domain-containing protein</fullName>
    </recommendedName>
</protein>
<keyword evidence="3" id="KW-1185">Reference proteome</keyword>
<sequence>MPKLLSNNSYASVTHIYNVHAPPFPEYVDDDYRHLSTIRLPAFAGMQITDGPYGAVSSSSPSTGETYACAEKELDPDVFRAVVQWVIEHDSQIRTLLFPALVDQYWEMRDLVIECLDDEDPDQMVPTITEPEELATLCGLVALHVGGRSTKGEPRFGIELGCNWEEEHGVGVRFQGLRVVQAGHASDAFLFPDEEA</sequence>
<dbReference type="Pfam" id="PF22481">
    <property type="entry name" value="DUF6985"/>
    <property type="match status" value="1"/>
</dbReference>
<evidence type="ECO:0000313" key="3">
    <source>
        <dbReference type="Proteomes" id="UP001464891"/>
    </source>
</evidence>
<gene>
    <name evidence="2" type="ORF">NC998_29175</name>
</gene>
<dbReference type="RefSeq" id="WP_190435275.1">
    <property type="nucleotide sequence ID" value="NZ_JAMPKM010000072.1"/>
</dbReference>
<proteinExistence type="predicted"/>
<dbReference type="InterPro" id="IPR054254">
    <property type="entry name" value="DUF6985"/>
</dbReference>